<sequence>MNYYHLIISKNLIDIKIKSLIILMFVPIVKLHNWIYRNKFDETSIELLKKNNDIRINWSYIVLNVNSTDKLKENIERINWVYLSKNPSYIKVTNDDNEDEKND</sequence>
<proteinExistence type="predicted"/>
<reference evidence="1" key="1">
    <citation type="journal article" date="2020" name="Nature">
        <title>Giant virus diversity and host interactions through global metagenomics.</title>
        <authorList>
            <person name="Schulz F."/>
            <person name="Roux S."/>
            <person name="Paez-Espino D."/>
            <person name="Jungbluth S."/>
            <person name="Walsh D.A."/>
            <person name="Denef V.J."/>
            <person name="McMahon K.D."/>
            <person name="Konstantinidis K.T."/>
            <person name="Eloe-Fadrosh E.A."/>
            <person name="Kyrpides N.C."/>
            <person name="Woyke T."/>
        </authorList>
    </citation>
    <scope>NUCLEOTIDE SEQUENCE</scope>
    <source>
        <strain evidence="1">GVMAG-M-3300027804-48</strain>
    </source>
</reference>
<evidence type="ECO:0000313" key="1">
    <source>
        <dbReference type="EMBL" id="QHU29577.1"/>
    </source>
</evidence>
<accession>A0A6C0LGG7</accession>
<dbReference type="AlphaFoldDB" id="A0A6C0LGG7"/>
<protein>
    <submittedName>
        <fullName evidence="1">Uncharacterized protein</fullName>
    </submittedName>
</protein>
<dbReference type="EMBL" id="MN740490">
    <property type="protein sequence ID" value="QHU29577.1"/>
    <property type="molecule type" value="Genomic_DNA"/>
</dbReference>
<name>A0A6C0LGG7_9ZZZZ</name>
<organism evidence="1">
    <name type="scientific">viral metagenome</name>
    <dbReference type="NCBI Taxonomy" id="1070528"/>
    <lineage>
        <taxon>unclassified sequences</taxon>
        <taxon>metagenomes</taxon>
        <taxon>organismal metagenomes</taxon>
    </lineage>
</organism>